<comment type="caution">
    <text evidence="1">The sequence shown here is derived from an EMBL/GenBank/DDBJ whole genome shotgun (WGS) entry which is preliminary data.</text>
</comment>
<dbReference type="Proteomes" id="UP000324767">
    <property type="component" value="Unassembled WGS sequence"/>
</dbReference>
<accession>A0A5M8PZB9</accession>
<sequence>MLSVSAKRIYPSTADYANAIFDAIDYQKAQQVNGNDPEAKGFWDSAGFRTKILHPQVPFHTHIKDLVLAQYKKDTENANPKADTNDCHGVNGNIWVMHRDTAVANVNDFCAQGMNSVEYNQDTVDHLRLSVDYPADESQGPGGAPDIISASAIEEGRPKPSPLGTVYLVCVELT</sequence>
<protein>
    <submittedName>
        <fullName evidence="1">Uncharacterized protein</fullName>
    </submittedName>
</protein>
<name>A0A5M8PZB9_9LECA</name>
<dbReference type="EMBL" id="VXIT01000002">
    <property type="protein sequence ID" value="KAA6415121.1"/>
    <property type="molecule type" value="Genomic_DNA"/>
</dbReference>
<organism evidence="1 2">
    <name type="scientific">Lasallia pustulata</name>
    <dbReference type="NCBI Taxonomy" id="136370"/>
    <lineage>
        <taxon>Eukaryota</taxon>
        <taxon>Fungi</taxon>
        <taxon>Dikarya</taxon>
        <taxon>Ascomycota</taxon>
        <taxon>Pezizomycotina</taxon>
        <taxon>Lecanoromycetes</taxon>
        <taxon>OSLEUM clade</taxon>
        <taxon>Umbilicariomycetidae</taxon>
        <taxon>Umbilicariales</taxon>
        <taxon>Umbilicariaceae</taxon>
        <taxon>Lasallia</taxon>
    </lineage>
</organism>
<dbReference type="OrthoDB" id="3553653at2759"/>
<evidence type="ECO:0000313" key="2">
    <source>
        <dbReference type="Proteomes" id="UP000324767"/>
    </source>
</evidence>
<dbReference type="AlphaFoldDB" id="A0A5M8PZB9"/>
<reference evidence="1 2" key="1">
    <citation type="submission" date="2019-09" db="EMBL/GenBank/DDBJ databases">
        <title>The hologenome of the rock-dwelling lichen Lasallia pustulata.</title>
        <authorList>
            <person name="Greshake Tzovaras B."/>
            <person name="Segers F."/>
            <person name="Bicker A."/>
            <person name="Dal Grande F."/>
            <person name="Otte J."/>
            <person name="Hankeln T."/>
            <person name="Schmitt I."/>
            <person name="Ebersberger I."/>
        </authorList>
    </citation>
    <scope>NUCLEOTIDE SEQUENCE [LARGE SCALE GENOMIC DNA]</scope>
    <source>
        <strain evidence="1">A1-1</strain>
    </source>
</reference>
<proteinExistence type="predicted"/>
<gene>
    <name evidence="1" type="ORF">FRX48_01873</name>
</gene>
<evidence type="ECO:0000313" key="1">
    <source>
        <dbReference type="EMBL" id="KAA6415121.1"/>
    </source>
</evidence>